<name>F9G0S0_FUSOF</name>
<dbReference type="EMBL" id="AFQF01003018">
    <property type="protein sequence ID" value="EGU77236.1"/>
    <property type="molecule type" value="Genomic_DNA"/>
</dbReference>
<gene>
    <name evidence="2" type="ORF">FOXB_12252</name>
</gene>
<dbReference type="AlphaFoldDB" id="F9G0S0"/>
<organism evidence="2">
    <name type="scientific">Fusarium oxysporum (strain Fo5176)</name>
    <name type="common">Fusarium vascular wilt</name>
    <dbReference type="NCBI Taxonomy" id="660025"/>
    <lineage>
        <taxon>Eukaryota</taxon>
        <taxon>Fungi</taxon>
        <taxon>Dikarya</taxon>
        <taxon>Ascomycota</taxon>
        <taxon>Pezizomycotina</taxon>
        <taxon>Sordariomycetes</taxon>
        <taxon>Hypocreomycetidae</taxon>
        <taxon>Hypocreales</taxon>
        <taxon>Nectriaceae</taxon>
        <taxon>Fusarium</taxon>
        <taxon>Fusarium oxysporum species complex</taxon>
    </lineage>
</organism>
<reference evidence="2" key="1">
    <citation type="journal article" date="2012" name="Mol. Plant Microbe Interact.">
        <title>A highly conserved effector in Fusarium oxysporum is required for full virulence on Arabidopsis.</title>
        <authorList>
            <person name="Thatcher L.F."/>
            <person name="Gardiner D.M."/>
            <person name="Kazan K."/>
            <person name="Manners J."/>
        </authorList>
    </citation>
    <scope>NUCLEOTIDE SEQUENCE [LARGE SCALE GENOMIC DNA]</scope>
    <source>
        <strain evidence="2">Fo5176</strain>
    </source>
</reference>
<comment type="caution">
    <text evidence="2">The sequence shown here is derived from an EMBL/GenBank/DDBJ whole genome shotgun (WGS) entry which is preliminary data.</text>
</comment>
<feature type="transmembrane region" description="Helical" evidence="1">
    <location>
        <begin position="34"/>
        <end position="53"/>
    </location>
</feature>
<keyword evidence="1" id="KW-0472">Membrane</keyword>
<keyword evidence="1" id="KW-0812">Transmembrane</keyword>
<evidence type="ECO:0000256" key="1">
    <source>
        <dbReference type="SAM" id="Phobius"/>
    </source>
</evidence>
<protein>
    <submittedName>
        <fullName evidence="2">Uncharacterized protein</fullName>
    </submittedName>
</protein>
<keyword evidence="1" id="KW-1133">Transmembrane helix</keyword>
<sequence length="163" mass="18605">MYHMENTMQQRCGQYLEHLSPGPKLRRLNSEFRFFLRLVVLGFSVAVLINVLYSSGVERNNGDGRDTAMRRELSTSWQECGRILARTGALTGGIWTNEKRKKCSTRKLAAPLSKWCGTPINCLLAIDHGLNEVYRGRGQKFCLKEKGTSREGPCRYLEVQETF</sequence>
<proteinExistence type="predicted"/>
<accession>F9G0S0</accession>
<evidence type="ECO:0000313" key="2">
    <source>
        <dbReference type="EMBL" id="EGU77236.1"/>
    </source>
</evidence>